<gene>
    <name evidence="2" type="ORF">E7Z59_02850</name>
</gene>
<dbReference type="Pfam" id="PF13302">
    <property type="entry name" value="Acetyltransf_3"/>
    <property type="match status" value="1"/>
</dbReference>
<dbReference type="GO" id="GO:0016747">
    <property type="term" value="F:acyltransferase activity, transferring groups other than amino-acyl groups"/>
    <property type="evidence" value="ECO:0007669"/>
    <property type="project" value="InterPro"/>
</dbReference>
<protein>
    <submittedName>
        <fullName evidence="2">N-acetyltransferase</fullName>
    </submittedName>
</protein>
<organism evidence="2 3">
    <name type="scientific">Robertkochia marina</name>
    <dbReference type="NCBI Taxonomy" id="1227945"/>
    <lineage>
        <taxon>Bacteria</taxon>
        <taxon>Pseudomonadati</taxon>
        <taxon>Bacteroidota</taxon>
        <taxon>Flavobacteriia</taxon>
        <taxon>Flavobacteriales</taxon>
        <taxon>Flavobacteriaceae</taxon>
        <taxon>Robertkochia</taxon>
    </lineage>
</organism>
<reference evidence="2 3" key="1">
    <citation type="submission" date="2019-04" db="EMBL/GenBank/DDBJ databases">
        <title>Draft genome sequence of Robertkochia marina CC-AMO-30D.</title>
        <authorList>
            <person name="Hameed A."/>
            <person name="Lin S.-Y."/>
            <person name="Shahina M."/>
            <person name="Lai W.-A."/>
            <person name="Young C.-C."/>
        </authorList>
    </citation>
    <scope>NUCLEOTIDE SEQUENCE [LARGE SCALE GENOMIC DNA]</scope>
    <source>
        <strain evidence="2 3">CC-AMO-30D</strain>
    </source>
</reference>
<feature type="domain" description="N-acetyltransferase" evidence="1">
    <location>
        <begin position="19"/>
        <end position="169"/>
    </location>
</feature>
<evidence type="ECO:0000259" key="1">
    <source>
        <dbReference type="PROSITE" id="PS51186"/>
    </source>
</evidence>
<proteinExistence type="predicted"/>
<dbReference type="AlphaFoldDB" id="A0A4S3M2D6"/>
<dbReference type="SUPFAM" id="SSF55729">
    <property type="entry name" value="Acyl-CoA N-acyltransferases (Nat)"/>
    <property type="match status" value="1"/>
</dbReference>
<dbReference type="InterPro" id="IPR000182">
    <property type="entry name" value="GNAT_dom"/>
</dbReference>
<evidence type="ECO:0000313" key="2">
    <source>
        <dbReference type="EMBL" id="THD69284.1"/>
    </source>
</evidence>
<comment type="caution">
    <text evidence="2">The sequence shown here is derived from an EMBL/GenBank/DDBJ whole genome shotgun (WGS) entry which is preliminary data.</text>
</comment>
<dbReference type="PANTHER" id="PTHR43610:SF1">
    <property type="entry name" value="N-ACETYLTRANSFERASE DOMAIN-CONTAINING PROTEIN"/>
    <property type="match status" value="1"/>
</dbReference>
<dbReference type="OrthoDB" id="9795199at2"/>
<dbReference type="Proteomes" id="UP000305939">
    <property type="component" value="Unassembled WGS sequence"/>
</dbReference>
<accession>A0A4S3M2D6</accession>
<keyword evidence="2" id="KW-0808">Transferase</keyword>
<sequence length="172" mass="19822">MAANTEKLFFRMELQDEFLLLKPAASSDFETLFAVASDPLIWKQHNAHDRWKEEVFKQFFADGMANELGMYLIIDKRTGAVIGGTRFYKYDPGLKEVRIGYTFLARACWGTGINRRVKNLMLNHAFQKVTTVYFDVFEKNFRSQHALKKLGARKVAKIKDKLVFALTPKDCG</sequence>
<dbReference type="PANTHER" id="PTHR43610">
    <property type="entry name" value="BLL6696 PROTEIN"/>
    <property type="match status" value="1"/>
</dbReference>
<dbReference type="InterPro" id="IPR016181">
    <property type="entry name" value="Acyl_CoA_acyltransferase"/>
</dbReference>
<dbReference type="PROSITE" id="PS51186">
    <property type="entry name" value="GNAT"/>
    <property type="match status" value="1"/>
</dbReference>
<dbReference type="Gene3D" id="3.40.630.30">
    <property type="match status" value="1"/>
</dbReference>
<dbReference type="RefSeq" id="WP_136334774.1">
    <property type="nucleotide sequence ID" value="NZ_QXMP01000001.1"/>
</dbReference>
<keyword evidence="3" id="KW-1185">Reference proteome</keyword>
<dbReference type="EMBL" id="SSMC01000001">
    <property type="protein sequence ID" value="THD69284.1"/>
    <property type="molecule type" value="Genomic_DNA"/>
</dbReference>
<name>A0A4S3M2D6_9FLAO</name>
<evidence type="ECO:0000313" key="3">
    <source>
        <dbReference type="Proteomes" id="UP000305939"/>
    </source>
</evidence>